<protein>
    <submittedName>
        <fullName evidence="8">Uncharacterized protein</fullName>
    </submittedName>
</protein>
<evidence type="ECO:0000256" key="4">
    <source>
        <dbReference type="ARBA" id="ARBA00022737"/>
    </source>
</evidence>
<dbReference type="Proteomes" id="UP000734854">
    <property type="component" value="Unassembled WGS sequence"/>
</dbReference>
<evidence type="ECO:0000256" key="1">
    <source>
        <dbReference type="ARBA" id="ARBA00004141"/>
    </source>
</evidence>
<reference evidence="8 9" key="1">
    <citation type="submission" date="2020-08" db="EMBL/GenBank/DDBJ databases">
        <title>Plant Genome Project.</title>
        <authorList>
            <person name="Zhang R.-G."/>
        </authorList>
    </citation>
    <scope>NUCLEOTIDE SEQUENCE [LARGE SCALE GENOMIC DNA]</scope>
    <source>
        <tissue evidence="8">Rhizome</tissue>
    </source>
</reference>
<dbReference type="GO" id="GO:0015748">
    <property type="term" value="P:organophosphate ester transport"/>
    <property type="evidence" value="ECO:0007669"/>
    <property type="project" value="UniProtKB-ARBA"/>
</dbReference>
<dbReference type="Pfam" id="PF00153">
    <property type="entry name" value="Mito_carr"/>
    <property type="match status" value="3"/>
</dbReference>
<comment type="subcellular location">
    <subcellularLocation>
        <location evidence="1">Membrane</location>
        <topology evidence="1">Multi-pass membrane protein</topology>
    </subcellularLocation>
</comment>
<dbReference type="AlphaFoldDB" id="A0A8J5FYJ0"/>
<dbReference type="GO" id="GO:0055085">
    <property type="term" value="P:transmembrane transport"/>
    <property type="evidence" value="ECO:0007669"/>
    <property type="project" value="InterPro"/>
</dbReference>
<dbReference type="GO" id="GO:0016020">
    <property type="term" value="C:membrane"/>
    <property type="evidence" value="ECO:0007669"/>
    <property type="project" value="UniProtKB-SubCell"/>
</dbReference>
<comment type="caution">
    <text evidence="8">The sequence shown here is derived from an EMBL/GenBank/DDBJ whole genome shotgun (WGS) entry which is preliminary data.</text>
</comment>
<dbReference type="InterPro" id="IPR023395">
    <property type="entry name" value="MCP_dom_sf"/>
</dbReference>
<dbReference type="Gene3D" id="1.50.40.10">
    <property type="entry name" value="Mitochondrial carrier domain"/>
    <property type="match status" value="1"/>
</dbReference>
<evidence type="ECO:0000256" key="2">
    <source>
        <dbReference type="ARBA" id="ARBA00022448"/>
    </source>
</evidence>
<keyword evidence="3 6" id="KW-0812">Transmembrane</keyword>
<evidence type="ECO:0000256" key="7">
    <source>
        <dbReference type="RuleBase" id="RU000488"/>
    </source>
</evidence>
<comment type="similarity">
    <text evidence="7">Belongs to the mitochondrial carrier (TC 2.A.29) family.</text>
</comment>
<feature type="repeat" description="Solcar" evidence="6">
    <location>
        <begin position="347"/>
        <end position="435"/>
    </location>
</feature>
<evidence type="ECO:0000313" key="8">
    <source>
        <dbReference type="EMBL" id="KAG6497250.1"/>
    </source>
</evidence>
<keyword evidence="9" id="KW-1185">Reference proteome</keyword>
<evidence type="ECO:0000256" key="5">
    <source>
        <dbReference type="ARBA" id="ARBA00023136"/>
    </source>
</evidence>
<dbReference type="GO" id="GO:0015711">
    <property type="term" value="P:organic anion transport"/>
    <property type="evidence" value="ECO:0007669"/>
    <property type="project" value="UniProtKB-ARBA"/>
</dbReference>
<feature type="repeat" description="Solcar" evidence="6">
    <location>
        <begin position="114"/>
        <end position="197"/>
    </location>
</feature>
<name>A0A8J5FYJ0_ZINOF</name>
<accession>A0A8J5FYJ0</accession>
<dbReference type="PRINTS" id="PR00926">
    <property type="entry name" value="MITOCARRIER"/>
</dbReference>
<dbReference type="SUPFAM" id="SSF103506">
    <property type="entry name" value="Mitochondrial carrier"/>
    <property type="match status" value="2"/>
</dbReference>
<feature type="repeat" description="Solcar" evidence="6">
    <location>
        <begin position="253"/>
        <end position="337"/>
    </location>
</feature>
<dbReference type="PROSITE" id="PS50920">
    <property type="entry name" value="SOLCAR"/>
    <property type="match status" value="3"/>
</dbReference>
<evidence type="ECO:0000256" key="6">
    <source>
        <dbReference type="PROSITE-ProRule" id="PRU00282"/>
    </source>
</evidence>
<keyword evidence="4" id="KW-0677">Repeat</keyword>
<evidence type="ECO:0000256" key="3">
    <source>
        <dbReference type="ARBA" id="ARBA00022692"/>
    </source>
</evidence>
<sequence>MADKRLQAVEKNSGGFLQPFPELGFSWNIQPFHDLSFSWNIHDSSYPSGGLFASVSQMGVGFGVSSKCPDVTPEAGFQVVGTPDEATEDVTNYVEEVLAKKKKSILKVRIKVRNPHLRRLLSGGIAGAVSRTCVAPMETIRTHLMVGSNGNSTTEVFQNIMKTEGWKGLFRGNFVNVIRVAPSKAIEYDRMWTNWLEQCFTHMQPVNHSYPGFMFNNYFLSDSYKSLWISLQLFAFDTAKKFLTPKEGEQPKLLIPPSLVAGAFAGVSSTLCTYPLELLKTRLTIQRGVYDNLVHAFVKIIQEEGPAELFRGLTPSLIGVVPYAAANYYAYDSLKKLYKKAFRKDEIGNVATLLIGSAAGAISSSATFPLEVARKHMQVGAVGGRQVYKNMLHALLSILEQEGIGGLYKGLGPSCTKLVPAAGISFMCYEACKKILIDQEDA</sequence>
<dbReference type="PANTHER" id="PTHR24089">
    <property type="entry name" value="SOLUTE CARRIER FAMILY 25"/>
    <property type="match status" value="1"/>
</dbReference>
<keyword evidence="5 6" id="KW-0472">Membrane</keyword>
<evidence type="ECO:0000313" key="9">
    <source>
        <dbReference type="Proteomes" id="UP000734854"/>
    </source>
</evidence>
<dbReference type="EMBL" id="JACMSC010000012">
    <property type="protein sequence ID" value="KAG6497250.1"/>
    <property type="molecule type" value="Genomic_DNA"/>
</dbReference>
<keyword evidence="2 7" id="KW-0813">Transport</keyword>
<gene>
    <name evidence="8" type="ORF">ZIOFF_045144</name>
</gene>
<proteinExistence type="inferred from homology"/>
<organism evidence="8 9">
    <name type="scientific">Zingiber officinale</name>
    <name type="common">Ginger</name>
    <name type="synonym">Amomum zingiber</name>
    <dbReference type="NCBI Taxonomy" id="94328"/>
    <lineage>
        <taxon>Eukaryota</taxon>
        <taxon>Viridiplantae</taxon>
        <taxon>Streptophyta</taxon>
        <taxon>Embryophyta</taxon>
        <taxon>Tracheophyta</taxon>
        <taxon>Spermatophyta</taxon>
        <taxon>Magnoliopsida</taxon>
        <taxon>Liliopsida</taxon>
        <taxon>Zingiberales</taxon>
        <taxon>Zingiberaceae</taxon>
        <taxon>Zingiber</taxon>
    </lineage>
</organism>
<dbReference type="InterPro" id="IPR002067">
    <property type="entry name" value="MCP"/>
</dbReference>
<dbReference type="InterPro" id="IPR018108">
    <property type="entry name" value="MCP_transmembrane"/>
</dbReference>